<dbReference type="RefSeq" id="WP_154458162.1">
    <property type="nucleotide sequence ID" value="NZ_VUMV01000005.1"/>
</dbReference>
<dbReference type="AlphaFoldDB" id="A0A7X2P8X7"/>
<name>A0A7X2P8X7_9FIRM</name>
<feature type="binding site" description="in other chain" evidence="9">
    <location>
        <begin position="127"/>
        <end position="135"/>
    </location>
    <ligand>
        <name>5-phospho-alpha-D-ribose 1-diphosphate</name>
        <dbReference type="ChEBI" id="CHEBI:58017"/>
        <note>ligand shared between dimeric partners</note>
    </ligand>
</feature>
<comment type="caution">
    <text evidence="9">Lacks conserved residue(s) required for the propagation of feature annotation.</text>
</comment>
<evidence type="ECO:0000256" key="7">
    <source>
        <dbReference type="ARBA" id="ARBA00022679"/>
    </source>
</evidence>
<dbReference type="GO" id="GO:0046132">
    <property type="term" value="P:pyrimidine ribonucleoside biosynthetic process"/>
    <property type="evidence" value="ECO:0007669"/>
    <property type="project" value="TreeGrafter"/>
</dbReference>
<organism evidence="11 12">
    <name type="scientific">Bilifractor porci</name>
    <dbReference type="NCBI Taxonomy" id="2606636"/>
    <lineage>
        <taxon>Bacteria</taxon>
        <taxon>Bacillati</taxon>
        <taxon>Bacillota</taxon>
        <taxon>Clostridia</taxon>
        <taxon>Lachnospirales</taxon>
        <taxon>Lachnospiraceae</taxon>
        <taxon>Bilifractor</taxon>
    </lineage>
</organism>
<feature type="binding site" description="in other chain" evidence="9">
    <location>
        <position position="26"/>
    </location>
    <ligand>
        <name>5-phospho-alpha-D-ribose 1-diphosphate</name>
        <dbReference type="ChEBI" id="CHEBI:58017"/>
        <note>ligand shared between dimeric partners</note>
    </ligand>
</feature>
<feature type="binding site" description="in other chain" evidence="9">
    <location>
        <begin position="73"/>
        <end position="74"/>
    </location>
    <ligand>
        <name>5-phospho-alpha-D-ribose 1-diphosphate</name>
        <dbReference type="ChEBI" id="CHEBI:58017"/>
        <note>ligand shared between dimeric partners</note>
    </ligand>
</feature>
<dbReference type="UniPathway" id="UPA00070">
    <property type="reaction ID" value="UER00119"/>
</dbReference>
<dbReference type="GO" id="GO:0004588">
    <property type="term" value="F:orotate phosphoribosyltransferase activity"/>
    <property type="evidence" value="ECO:0007669"/>
    <property type="project" value="UniProtKB-UniRule"/>
</dbReference>
<dbReference type="NCBIfam" id="TIGR00336">
    <property type="entry name" value="pyrE"/>
    <property type="match status" value="1"/>
</dbReference>
<keyword evidence="9" id="KW-0460">Magnesium</keyword>
<accession>A0A7X2P8X7</accession>
<dbReference type="HAMAP" id="MF_01208">
    <property type="entry name" value="PyrE"/>
    <property type="match status" value="1"/>
</dbReference>
<evidence type="ECO:0000256" key="6">
    <source>
        <dbReference type="ARBA" id="ARBA00022676"/>
    </source>
</evidence>
<dbReference type="SUPFAM" id="SSF53271">
    <property type="entry name" value="PRTase-like"/>
    <property type="match status" value="1"/>
</dbReference>
<comment type="caution">
    <text evidence="11">The sequence shown here is derived from an EMBL/GenBank/DDBJ whole genome shotgun (WGS) entry which is preliminary data.</text>
</comment>
<gene>
    <name evidence="9 11" type="primary">pyrE</name>
    <name evidence="11" type="ORF">FYJ60_07975</name>
</gene>
<dbReference type="GO" id="GO:0005737">
    <property type="term" value="C:cytoplasm"/>
    <property type="evidence" value="ECO:0007669"/>
    <property type="project" value="TreeGrafter"/>
</dbReference>
<evidence type="ECO:0000256" key="5">
    <source>
        <dbReference type="ARBA" id="ARBA00011971"/>
    </source>
</evidence>
<dbReference type="PANTHER" id="PTHR46683">
    <property type="entry name" value="OROTATE PHOSPHORIBOSYLTRANSFERASE 1-RELATED"/>
    <property type="match status" value="1"/>
</dbReference>
<proteinExistence type="inferred from homology"/>
<keyword evidence="6 9" id="KW-0328">Glycosyltransferase</keyword>
<dbReference type="PANTHER" id="PTHR46683:SF1">
    <property type="entry name" value="OROTATE PHOSPHORIBOSYLTRANSFERASE 1-RELATED"/>
    <property type="match status" value="1"/>
</dbReference>
<comment type="pathway">
    <text evidence="2 9">Pyrimidine metabolism; UMP biosynthesis via de novo pathway; UMP from orotate: step 1/2.</text>
</comment>
<feature type="domain" description="Phosphoribosyltransferase" evidence="10">
    <location>
        <begin position="53"/>
        <end position="163"/>
    </location>
</feature>
<dbReference type="Pfam" id="PF00156">
    <property type="entry name" value="Pribosyltran"/>
    <property type="match status" value="1"/>
</dbReference>
<dbReference type="GO" id="GO:0000287">
    <property type="term" value="F:magnesium ion binding"/>
    <property type="evidence" value="ECO:0007669"/>
    <property type="project" value="UniProtKB-UniRule"/>
</dbReference>
<feature type="binding site" evidence="9">
    <location>
        <position position="106"/>
    </location>
    <ligand>
        <name>5-phospho-alpha-D-ribose 1-diphosphate</name>
        <dbReference type="ChEBI" id="CHEBI:58017"/>
        <note>ligand shared between dimeric partners</note>
    </ligand>
</feature>
<comment type="similarity">
    <text evidence="3 9">Belongs to the purine/pyrimidine phosphoribosyltransferase family. PyrE subfamily.</text>
</comment>
<dbReference type="EC" id="2.4.2.10" evidence="5 9"/>
<reference evidence="11 12" key="1">
    <citation type="submission" date="2019-08" db="EMBL/GenBank/DDBJ databases">
        <title>In-depth cultivation of the pig gut microbiome towards novel bacterial diversity and tailored functional studies.</title>
        <authorList>
            <person name="Wylensek D."/>
            <person name="Hitch T.C.A."/>
            <person name="Clavel T."/>
        </authorList>
    </citation>
    <scope>NUCLEOTIDE SEQUENCE [LARGE SCALE GENOMIC DNA]</scope>
    <source>
        <strain evidence="11 12">Oil+RF-744-WCA-WT-13</strain>
    </source>
</reference>
<comment type="catalytic activity">
    <reaction evidence="9">
        <text>orotidine 5'-phosphate + diphosphate = orotate + 5-phospho-alpha-D-ribose 1-diphosphate</text>
        <dbReference type="Rhea" id="RHEA:10380"/>
        <dbReference type="ChEBI" id="CHEBI:30839"/>
        <dbReference type="ChEBI" id="CHEBI:33019"/>
        <dbReference type="ChEBI" id="CHEBI:57538"/>
        <dbReference type="ChEBI" id="CHEBI:58017"/>
        <dbReference type="EC" id="2.4.2.10"/>
    </reaction>
</comment>
<feature type="binding site" evidence="9">
    <location>
        <position position="160"/>
    </location>
    <ligand>
        <name>orotate</name>
        <dbReference type="ChEBI" id="CHEBI:30839"/>
    </ligand>
</feature>
<comment type="subunit">
    <text evidence="4 9">Homodimer.</text>
</comment>
<evidence type="ECO:0000259" key="10">
    <source>
        <dbReference type="Pfam" id="PF00156"/>
    </source>
</evidence>
<evidence type="ECO:0000256" key="9">
    <source>
        <dbReference type="HAMAP-Rule" id="MF_01208"/>
    </source>
</evidence>
<dbReference type="Proteomes" id="UP000466864">
    <property type="component" value="Unassembled WGS sequence"/>
</dbReference>
<feature type="binding site" evidence="9">
    <location>
        <position position="100"/>
    </location>
    <ligand>
        <name>5-phospho-alpha-D-ribose 1-diphosphate</name>
        <dbReference type="ChEBI" id="CHEBI:58017"/>
        <note>ligand shared between dimeric partners</note>
    </ligand>
</feature>
<dbReference type="CDD" id="cd06223">
    <property type="entry name" value="PRTases_typeI"/>
    <property type="match status" value="1"/>
</dbReference>
<dbReference type="Gene3D" id="3.40.50.2020">
    <property type="match status" value="1"/>
</dbReference>
<dbReference type="InterPro" id="IPR029057">
    <property type="entry name" value="PRTase-like"/>
</dbReference>
<evidence type="ECO:0000256" key="3">
    <source>
        <dbReference type="ARBA" id="ARBA00006340"/>
    </source>
</evidence>
<feature type="binding site" description="in other chain" evidence="9">
    <location>
        <position position="101"/>
    </location>
    <ligand>
        <name>5-phospho-alpha-D-ribose 1-diphosphate</name>
        <dbReference type="ChEBI" id="CHEBI:58017"/>
        <note>ligand shared between dimeric partners</note>
    </ligand>
</feature>
<comment type="function">
    <text evidence="1 9">Catalyzes the transfer of a ribosyl phosphate group from 5-phosphoribose 1-diphosphate to orotate, leading to the formation of orotidine monophosphate (OMP).</text>
</comment>
<evidence type="ECO:0000256" key="8">
    <source>
        <dbReference type="ARBA" id="ARBA00022975"/>
    </source>
</evidence>
<evidence type="ECO:0000256" key="1">
    <source>
        <dbReference type="ARBA" id="ARBA00003769"/>
    </source>
</evidence>
<keyword evidence="8 9" id="KW-0665">Pyrimidine biosynthesis</keyword>
<evidence type="ECO:0000313" key="11">
    <source>
        <dbReference type="EMBL" id="MST82250.1"/>
    </source>
</evidence>
<dbReference type="InterPro" id="IPR000836">
    <property type="entry name" value="PRTase_dom"/>
</dbReference>
<dbReference type="GO" id="GO:0006207">
    <property type="term" value="P:'de novo' pyrimidine nucleobase biosynthetic process"/>
    <property type="evidence" value="ECO:0007669"/>
    <property type="project" value="TreeGrafter"/>
</dbReference>
<dbReference type="GO" id="GO:0044205">
    <property type="term" value="P:'de novo' UMP biosynthetic process"/>
    <property type="evidence" value="ECO:0007669"/>
    <property type="project" value="UniProtKB-UniRule"/>
</dbReference>
<evidence type="ECO:0000256" key="2">
    <source>
        <dbReference type="ARBA" id="ARBA00004889"/>
    </source>
</evidence>
<dbReference type="EMBL" id="VUMV01000005">
    <property type="protein sequence ID" value="MST82250.1"/>
    <property type="molecule type" value="Genomic_DNA"/>
</dbReference>
<evidence type="ECO:0000313" key="12">
    <source>
        <dbReference type="Proteomes" id="UP000466864"/>
    </source>
</evidence>
<keyword evidence="7 9" id="KW-0808">Transferase</keyword>
<keyword evidence="12" id="KW-1185">Reference proteome</keyword>
<sequence>MEEYKKEFIGFMLDSKVLKFGDFTLKSGRRSPFFMNAGAYVTGTQLRRLGQYYARAIHDHYGLDFDVLFGPAYKGIPLSVVTAAAISELYGVDVRYCSNRKEAKDHGDAGILLGSRLRDGDRVVIIEDVTTSGKSIEETYPILQAQAKVDIKGLIVSLNRMEKGQGSRSAQTEIHEKYGFPVNAIVTMADVCEYLENQEGPDRILTDDLKRAIADYYDRYAAEEYRGLFH</sequence>
<dbReference type="InterPro" id="IPR004467">
    <property type="entry name" value="Or_phspho_trans_dom"/>
</dbReference>
<evidence type="ECO:0000256" key="4">
    <source>
        <dbReference type="ARBA" id="ARBA00011738"/>
    </source>
</evidence>
<feature type="binding site" evidence="9">
    <location>
        <position position="131"/>
    </location>
    <ligand>
        <name>orotate</name>
        <dbReference type="ChEBI" id="CHEBI:30839"/>
    </ligand>
</feature>
<protein>
    <recommendedName>
        <fullName evidence="5 9">Orotate phosphoribosyltransferase</fullName>
        <shortName evidence="9">OPRT</shortName>
        <shortName evidence="9">OPRTase</shortName>
        <ecNumber evidence="5 9">2.4.2.10</ecNumber>
    </recommendedName>
</protein>
<comment type="cofactor">
    <cofactor evidence="9">
        <name>Mg(2+)</name>
        <dbReference type="ChEBI" id="CHEBI:18420"/>
    </cofactor>
</comment>
<dbReference type="InterPro" id="IPR023031">
    <property type="entry name" value="OPRT"/>
</dbReference>
<feature type="binding site" evidence="9">
    <location>
        <position position="104"/>
    </location>
    <ligand>
        <name>5-phospho-alpha-D-ribose 1-diphosphate</name>
        <dbReference type="ChEBI" id="CHEBI:58017"/>
        <note>ligand shared between dimeric partners</note>
    </ligand>
</feature>